<dbReference type="GO" id="GO:0022857">
    <property type="term" value="F:transmembrane transporter activity"/>
    <property type="evidence" value="ECO:0007669"/>
    <property type="project" value="TreeGrafter"/>
</dbReference>
<name>A0A7H2BGJ7_9MICC</name>
<evidence type="ECO:0000256" key="2">
    <source>
        <dbReference type="ARBA" id="ARBA00022741"/>
    </source>
</evidence>
<dbReference type="GO" id="GO:0005886">
    <property type="term" value="C:plasma membrane"/>
    <property type="evidence" value="ECO:0007669"/>
    <property type="project" value="TreeGrafter"/>
</dbReference>
<evidence type="ECO:0000313" key="6">
    <source>
        <dbReference type="Proteomes" id="UP000516404"/>
    </source>
</evidence>
<keyword evidence="1" id="KW-0813">Transport</keyword>
<dbReference type="InterPro" id="IPR003439">
    <property type="entry name" value="ABC_transporter-like_ATP-bd"/>
</dbReference>
<dbReference type="Gene3D" id="3.40.50.300">
    <property type="entry name" value="P-loop containing nucleotide triphosphate hydrolases"/>
    <property type="match status" value="1"/>
</dbReference>
<dbReference type="InterPro" id="IPR015854">
    <property type="entry name" value="ABC_transpr_LolD-like"/>
</dbReference>
<dbReference type="GeneID" id="96622956"/>
<evidence type="ECO:0000256" key="3">
    <source>
        <dbReference type="ARBA" id="ARBA00022840"/>
    </source>
</evidence>
<dbReference type="InterPro" id="IPR017911">
    <property type="entry name" value="MacB-like_ATP-bd"/>
</dbReference>
<keyword evidence="2" id="KW-0547">Nucleotide-binding</keyword>
<organism evidence="5 6">
    <name type="scientific">Rothia terrae</name>
    <dbReference type="NCBI Taxonomy" id="396015"/>
    <lineage>
        <taxon>Bacteria</taxon>
        <taxon>Bacillati</taxon>
        <taxon>Actinomycetota</taxon>
        <taxon>Actinomycetes</taxon>
        <taxon>Micrococcales</taxon>
        <taxon>Micrococcaceae</taxon>
        <taxon>Rothia</taxon>
    </lineage>
</organism>
<dbReference type="PANTHER" id="PTHR24220:SF685">
    <property type="entry name" value="ABC TRANSPORTER RELATED"/>
    <property type="match status" value="1"/>
</dbReference>
<dbReference type="InterPro" id="IPR017871">
    <property type="entry name" value="ABC_transporter-like_CS"/>
</dbReference>
<evidence type="ECO:0000256" key="1">
    <source>
        <dbReference type="ARBA" id="ARBA00022448"/>
    </source>
</evidence>
<dbReference type="SMART" id="SM00382">
    <property type="entry name" value="AAA"/>
    <property type="match status" value="1"/>
</dbReference>
<keyword evidence="3 5" id="KW-0067">ATP-binding</keyword>
<dbReference type="PROSITE" id="PS00211">
    <property type="entry name" value="ABC_TRANSPORTER_1"/>
    <property type="match status" value="1"/>
</dbReference>
<proteinExistence type="predicted"/>
<dbReference type="Pfam" id="PF00005">
    <property type="entry name" value="ABC_tran"/>
    <property type="match status" value="1"/>
</dbReference>
<evidence type="ECO:0000259" key="4">
    <source>
        <dbReference type="PROSITE" id="PS50893"/>
    </source>
</evidence>
<dbReference type="CDD" id="cd03255">
    <property type="entry name" value="ABC_MJ0796_LolCDE_FtsE"/>
    <property type="match status" value="1"/>
</dbReference>
<dbReference type="InterPro" id="IPR027417">
    <property type="entry name" value="P-loop_NTPase"/>
</dbReference>
<sequence>MDTFENQFTSVLELRDVTLEYPDGVDASGNPTTVRALDGVNFTAEQGALTALIGQSGSGKSSMLSVASALITPTSGQVLVGGRDITGFSDKQLAALRRDEIGIIFQQPNLIESLTAVEQLVLAEHIRGKRGKELKAARVHAKELLELVGLEGAANRRVHQLSGGQRQRVNIARALMGNPRVLLADEPTSALDHDRSVAIVELLQRVTREFNLASIMVTHDVEFADAADRVAVMADGRLTLTK</sequence>
<evidence type="ECO:0000313" key="5">
    <source>
        <dbReference type="EMBL" id="QNV38793.1"/>
    </source>
</evidence>
<accession>A0A7H2BGJ7</accession>
<dbReference type="RefSeq" id="WP_190725384.1">
    <property type="nucleotide sequence ID" value="NZ_CP061539.1"/>
</dbReference>
<dbReference type="SUPFAM" id="SSF52540">
    <property type="entry name" value="P-loop containing nucleoside triphosphate hydrolases"/>
    <property type="match status" value="1"/>
</dbReference>
<feature type="domain" description="ABC transporter" evidence="4">
    <location>
        <begin position="12"/>
        <end position="240"/>
    </location>
</feature>
<dbReference type="GO" id="GO:0005524">
    <property type="term" value="F:ATP binding"/>
    <property type="evidence" value="ECO:0007669"/>
    <property type="project" value="UniProtKB-KW"/>
</dbReference>
<dbReference type="Proteomes" id="UP000516404">
    <property type="component" value="Chromosome"/>
</dbReference>
<dbReference type="EMBL" id="CP061539">
    <property type="protein sequence ID" value="QNV38793.1"/>
    <property type="molecule type" value="Genomic_DNA"/>
</dbReference>
<dbReference type="PANTHER" id="PTHR24220">
    <property type="entry name" value="IMPORT ATP-BINDING PROTEIN"/>
    <property type="match status" value="1"/>
</dbReference>
<keyword evidence="6" id="KW-1185">Reference proteome</keyword>
<dbReference type="PROSITE" id="PS50893">
    <property type="entry name" value="ABC_TRANSPORTER_2"/>
    <property type="match status" value="1"/>
</dbReference>
<protein>
    <submittedName>
        <fullName evidence="5">ABC transporter ATP-binding protein</fullName>
    </submittedName>
</protein>
<dbReference type="GO" id="GO:0016887">
    <property type="term" value="F:ATP hydrolysis activity"/>
    <property type="evidence" value="ECO:0007669"/>
    <property type="project" value="InterPro"/>
</dbReference>
<gene>
    <name evidence="5" type="ORF">IDM49_01795</name>
</gene>
<dbReference type="AlphaFoldDB" id="A0A7H2BGJ7"/>
<reference evidence="5 6" key="1">
    <citation type="submission" date="2020-09" db="EMBL/GenBank/DDBJ databases">
        <title>Investigation of environmental microbes.</title>
        <authorList>
            <person name="Ou Y."/>
            <person name="Kang Q."/>
        </authorList>
    </citation>
    <scope>NUCLEOTIDE SEQUENCE [LARGE SCALE GENOMIC DNA]</scope>
    <source>
        <strain evidence="5 6">KJZ-14</strain>
    </source>
</reference>
<dbReference type="InterPro" id="IPR003593">
    <property type="entry name" value="AAA+_ATPase"/>
</dbReference>
<dbReference type="KEGG" id="rter:IDM49_01795"/>